<name>A0ABQ4V0G4_9HYPH</name>
<dbReference type="InterPro" id="IPR013321">
    <property type="entry name" value="Arc_rbn_hlx_hlx"/>
</dbReference>
<reference evidence="1" key="1">
    <citation type="journal article" date="2021" name="Front. Microbiol.">
        <title>Comprehensive Comparative Genomics and Phenotyping of Methylobacterium Species.</title>
        <authorList>
            <person name="Alessa O."/>
            <person name="Ogura Y."/>
            <person name="Fujitani Y."/>
            <person name="Takami H."/>
            <person name="Hayashi T."/>
            <person name="Sahin N."/>
            <person name="Tani A."/>
        </authorList>
    </citation>
    <scope>NUCLEOTIDE SEQUENCE</scope>
    <source>
        <strain evidence="1">DSM 14458</strain>
    </source>
</reference>
<evidence type="ECO:0000313" key="1">
    <source>
        <dbReference type="EMBL" id="GJE78086.1"/>
    </source>
</evidence>
<dbReference type="EMBL" id="BPRE01000020">
    <property type="protein sequence ID" value="GJE78086.1"/>
    <property type="molecule type" value="Genomic_DNA"/>
</dbReference>
<proteinExistence type="predicted"/>
<dbReference type="Gene3D" id="1.10.1220.10">
    <property type="entry name" value="Met repressor-like"/>
    <property type="match status" value="1"/>
</dbReference>
<accession>A0ABQ4V0G4</accession>
<evidence type="ECO:0000313" key="2">
    <source>
        <dbReference type="Proteomes" id="UP001055093"/>
    </source>
</evidence>
<gene>
    <name evidence="1" type="ORF">BGCPKDLD_4697</name>
</gene>
<comment type="caution">
    <text evidence="1">The sequence shown here is derived from an EMBL/GenBank/DDBJ whole genome shotgun (WGS) entry which is preliminary data.</text>
</comment>
<dbReference type="Proteomes" id="UP001055093">
    <property type="component" value="Unassembled WGS sequence"/>
</dbReference>
<keyword evidence="2" id="KW-1185">Reference proteome</keyword>
<organism evidence="1 2">
    <name type="scientific">Methylorubrum suomiense</name>
    <dbReference type="NCBI Taxonomy" id="144191"/>
    <lineage>
        <taxon>Bacteria</taxon>
        <taxon>Pseudomonadati</taxon>
        <taxon>Pseudomonadota</taxon>
        <taxon>Alphaproteobacteria</taxon>
        <taxon>Hyphomicrobiales</taxon>
        <taxon>Methylobacteriaceae</taxon>
        <taxon>Methylorubrum</taxon>
    </lineage>
</organism>
<dbReference type="SUPFAM" id="SSF47598">
    <property type="entry name" value="Ribbon-helix-helix"/>
    <property type="match status" value="1"/>
</dbReference>
<dbReference type="InterPro" id="IPR010985">
    <property type="entry name" value="Ribbon_hlx_hlx"/>
</dbReference>
<protein>
    <submittedName>
        <fullName evidence="1">Uncharacterized protein</fullName>
    </submittedName>
</protein>
<reference evidence="1" key="2">
    <citation type="submission" date="2021-08" db="EMBL/GenBank/DDBJ databases">
        <authorList>
            <person name="Tani A."/>
            <person name="Ola A."/>
            <person name="Ogura Y."/>
            <person name="Katsura K."/>
            <person name="Hayashi T."/>
        </authorList>
    </citation>
    <scope>NUCLEOTIDE SEQUENCE</scope>
    <source>
        <strain evidence="1">DSM 14458</strain>
    </source>
</reference>
<sequence length="75" mass="8377">MPAGKRERPVTVLVSEELEAILRERSKSNHRSLTKEAVFLIETALACESESVRQTLHLFYKAGVEVTEEAIPLPA</sequence>